<dbReference type="AlphaFoldDB" id="A0A814IGI8"/>
<dbReference type="PANTHER" id="PTHR46579">
    <property type="entry name" value="F5/8 TYPE C DOMAIN-CONTAINING PROTEIN-RELATED"/>
    <property type="match status" value="1"/>
</dbReference>
<name>A0A814IGI8_9BILA</name>
<protein>
    <submittedName>
        <fullName evidence="1">Uncharacterized protein</fullName>
    </submittedName>
</protein>
<dbReference type="Proteomes" id="UP000663879">
    <property type="component" value="Unassembled WGS sequence"/>
</dbReference>
<comment type="caution">
    <text evidence="1">The sequence shown here is derived from an EMBL/GenBank/DDBJ whole genome shotgun (WGS) entry which is preliminary data.</text>
</comment>
<accession>A0A814IGI8</accession>
<feature type="non-terminal residue" evidence="1">
    <location>
        <position position="1"/>
    </location>
</feature>
<sequence length="518" mass="60594">LSISNGKPDLNILLEKIIKELRILEIGISFLKNTYENIKFFLIAGVFDKPARSSVLCHTSSNGFYGCIKCLQIGVRITKEKTGGTVHVYPFDSKYPDGPQRTVENYNEHLDECLTTSKKTFGIAKKSLLSNLKYFNPLLNTCIDTMHSIFLGVTKNFFKYWFSNPISNNYSLRKKIGIIDERLLKIKPPSFICSAPRSVTKWHKWRAHEFMNFILHFSLIVFSNVMEFKYYQNLKLFVISLEHLYAPSINKNDLDIIQRLLRLFVSQLSKLYDDFIMLSGVHELLHLVDCTLDFGPLNNINCFQFEEVNRKVMRLVNGKNLMGDEFVKIFNITQKMVNTLDTVPEDDIFYKFLNSTPIIKSSNYKKMKSLEGARFNKKFFFAKNEHICQLILDDFGIITENLKIFSYLKFNGILYTDQFYQSKFGNFAIYDFERLRYGLITALIEVDTRVFLYIQEIIPLYRPYFFESEDYIKSDLQICSVSNNYFVTKIESVNKILFAQVSETMIFISKFKTNHIFN</sequence>
<dbReference type="PANTHER" id="PTHR46579:SF1">
    <property type="entry name" value="F5_8 TYPE C DOMAIN-CONTAINING PROTEIN"/>
    <property type="match status" value="1"/>
</dbReference>
<reference evidence="1" key="1">
    <citation type="submission" date="2021-02" db="EMBL/GenBank/DDBJ databases">
        <authorList>
            <person name="Nowell W R."/>
        </authorList>
    </citation>
    <scope>NUCLEOTIDE SEQUENCE</scope>
    <source>
        <strain evidence="1">Ploen Becks lab</strain>
    </source>
</reference>
<gene>
    <name evidence="1" type="ORF">OXX778_LOCUS17530</name>
</gene>
<evidence type="ECO:0000313" key="1">
    <source>
        <dbReference type="EMBL" id="CAF1024132.1"/>
    </source>
</evidence>
<dbReference type="OrthoDB" id="6146209at2759"/>
<keyword evidence="2" id="KW-1185">Reference proteome</keyword>
<dbReference type="EMBL" id="CAJNOC010004510">
    <property type="protein sequence ID" value="CAF1024132.1"/>
    <property type="molecule type" value="Genomic_DNA"/>
</dbReference>
<proteinExistence type="predicted"/>
<organism evidence="1 2">
    <name type="scientific">Brachionus calyciflorus</name>
    <dbReference type="NCBI Taxonomy" id="104777"/>
    <lineage>
        <taxon>Eukaryota</taxon>
        <taxon>Metazoa</taxon>
        <taxon>Spiralia</taxon>
        <taxon>Gnathifera</taxon>
        <taxon>Rotifera</taxon>
        <taxon>Eurotatoria</taxon>
        <taxon>Monogononta</taxon>
        <taxon>Pseudotrocha</taxon>
        <taxon>Ploima</taxon>
        <taxon>Brachionidae</taxon>
        <taxon>Brachionus</taxon>
    </lineage>
</organism>
<evidence type="ECO:0000313" key="2">
    <source>
        <dbReference type="Proteomes" id="UP000663879"/>
    </source>
</evidence>